<keyword evidence="2" id="KW-1185">Reference proteome</keyword>
<protein>
    <recommendedName>
        <fullName evidence="3">F-box domain-containing protein</fullName>
    </recommendedName>
</protein>
<organism evidence="1 2">
    <name type="scientific">Ophiobolus disseminans</name>
    <dbReference type="NCBI Taxonomy" id="1469910"/>
    <lineage>
        <taxon>Eukaryota</taxon>
        <taxon>Fungi</taxon>
        <taxon>Dikarya</taxon>
        <taxon>Ascomycota</taxon>
        <taxon>Pezizomycotina</taxon>
        <taxon>Dothideomycetes</taxon>
        <taxon>Pleosporomycetidae</taxon>
        <taxon>Pleosporales</taxon>
        <taxon>Pleosporineae</taxon>
        <taxon>Phaeosphaeriaceae</taxon>
        <taxon>Ophiobolus</taxon>
    </lineage>
</organism>
<evidence type="ECO:0000313" key="2">
    <source>
        <dbReference type="Proteomes" id="UP000799424"/>
    </source>
</evidence>
<evidence type="ECO:0008006" key="3">
    <source>
        <dbReference type="Google" id="ProtNLM"/>
    </source>
</evidence>
<gene>
    <name evidence="1" type="ORF">CC86DRAFT_368125</name>
</gene>
<dbReference type="EMBL" id="MU006221">
    <property type="protein sequence ID" value="KAF2828977.1"/>
    <property type="molecule type" value="Genomic_DNA"/>
</dbReference>
<reference evidence="1" key="1">
    <citation type="journal article" date="2020" name="Stud. Mycol.">
        <title>101 Dothideomycetes genomes: a test case for predicting lifestyles and emergence of pathogens.</title>
        <authorList>
            <person name="Haridas S."/>
            <person name="Albert R."/>
            <person name="Binder M."/>
            <person name="Bloem J."/>
            <person name="Labutti K."/>
            <person name="Salamov A."/>
            <person name="Andreopoulos B."/>
            <person name="Baker S."/>
            <person name="Barry K."/>
            <person name="Bills G."/>
            <person name="Bluhm B."/>
            <person name="Cannon C."/>
            <person name="Castanera R."/>
            <person name="Culley D."/>
            <person name="Daum C."/>
            <person name="Ezra D."/>
            <person name="Gonzalez J."/>
            <person name="Henrissat B."/>
            <person name="Kuo A."/>
            <person name="Liang C."/>
            <person name="Lipzen A."/>
            <person name="Lutzoni F."/>
            <person name="Magnuson J."/>
            <person name="Mondo S."/>
            <person name="Nolan M."/>
            <person name="Ohm R."/>
            <person name="Pangilinan J."/>
            <person name="Park H.-J."/>
            <person name="Ramirez L."/>
            <person name="Alfaro M."/>
            <person name="Sun H."/>
            <person name="Tritt A."/>
            <person name="Yoshinaga Y."/>
            <person name="Zwiers L.-H."/>
            <person name="Turgeon B."/>
            <person name="Goodwin S."/>
            <person name="Spatafora J."/>
            <person name="Crous P."/>
            <person name="Grigoriev I."/>
        </authorList>
    </citation>
    <scope>NUCLEOTIDE SEQUENCE</scope>
    <source>
        <strain evidence="1">CBS 113818</strain>
    </source>
</reference>
<name>A0A6A7A8E7_9PLEO</name>
<evidence type="ECO:0000313" key="1">
    <source>
        <dbReference type="EMBL" id="KAF2828977.1"/>
    </source>
</evidence>
<dbReference type="AlphaFoldDB" id="A0A6A7A8E7"/>
<dbReference type="OrthoDB" id="3768645at2759"/>
<proteinExistence type="predicted"/>
<sequence>MASLNLLPTELTDLIIQDLSRQDIRSLVKACKSLHAAALPALYGELNVHCSRFKSKDKNAISPDNVKQLCRTLILRPDFARHIRTFEMRHGDLTCHELRISRTERKLFKKAIDSQWWYVIGPREWKEDLDRENHFAAVLPLVISQCERLRKLSISNNYANPGSWLWSIIKSSTEPKALRELSSVRVVCDVPQRRFEQNAMELFLSSPEIEVLVLSSSRPGASVRHDLDLQRMAAAVAETRIAGTFTALSILRSSLSTSGLRAMLKQTPQLRVLECTFLYAASEGFLDLNILRAGLDIVRTTLVHLVLRFDIYDSQGTSARELSRILTGDLGFLREFTSLTTLETSLALLFGQNGLVYRPEPLKLPCSLADTLPPRLHKLRIADDLWTFKPFAWSEIAMTMDVFKLFFVGDYMLGDRFLGIELENQVWKNIGYEPWKTSTPELREFVFDIRMRGRDSPNVWVKQDVRDELQRVCESQGIKCSILHGNLG</sequence>
<dbReference type="Proteomes" id="UP000799424">
    <property type="component" value="Unassembled WGS sequence"/>
</dbReference>
<accession>A0A6A7A8E7</accession>